<keyword evidence="1" id="KW-1133">Transmembrane helix</keyword>
<dbReference type="Gene3D" id="2.130.10.10">
    <property type="entry name" value="YVTN repeat-like/Quinoprotein amine dehydrogenase"/>
    <property type="match status" value="1"/>
</dbReference>
<dbReference type="SUPFAM" id="SSF110296">
    <property type="entry name" value="Oligoxyloglucan reducing end-specific cellobiohydrolase"/>
    <property type="match status" value="1"/>
</dbReference>
<dbReference type="InterPro" id="IPR015943">
    <property type="entry name" value="WD40/YVTN_repeat-like_dom_sf"/>
</dbReference>
<evidence type="ECO:0008006" key="4">
    <source>
        <dbReference type="Google" id="ProtNLM"/>
    </source>
</evidence>
<feature type="transmembrane region" description="Helical" evidence="1">
    <location>
        <begin position="59"/>
        <end position="81"/>
    </location>
</feature>
<proteinExistence type="predicted"/>
<keyword evidence="3" id="KW-1185">Reference proteome</keyword>
<protein>
    <recommendedName>
        <fullName evidence="4">Photosynthesis system II assembly factor Ycf48/Hcf136-like domain-containing protein</fullName>
    </recommendedName>
</protein>
<dbReference type="Proteomes" id="UP000533476">
    <property type="component" value="Unassembled WGS sequence"/>
</dbReference>
<keyword evidence="1" id="KW-0812">Transmembrane</keyword>
<name>A0A7Y0L7R2_9FIRM</name>
<dbReference type="RefSeq" id="WP_169100771.1">
    <property type="nucleotide sequence ID" value="NZ_JABBVZ010000052.1"/>
</dbReference>
<keyword evidence="1" id="KW-0472">Membrane</keyword>
<accession>A0A7Y0L7R2</accession>
<evidence type="ECO:0000313" key="2">
    <source>
        <dbReference type="EMBL" id="NMP23469.1"/>
    </source>
</evidence>
<gene>
    <name evidence="2" type="ORF">HIJ39_14070</name>
</gene>
<reference evidence="2 3" key="1">
    <citation type="submission" date="2020-04" db="EMBL/GenBank/DDBJ databases">
        <authorList>
            <person name="Zhang R."/>
            <person name="Schippers A."/>
        </authorList>
    </citation>
    <scope>NUCLEOTIDE SEQUENCE [LARGE SCALE GENOMIC DNA]</scope>
    <source>
        <strain evidence="2 3">DSM 109850</strain>
    </source>
</reference>
<evidence type="ECO:0000256" key="1">
    <source>
        <dbReference type="SAM" id="Phobius"/>
    </source>
</evidence>
<organism evidence="2 3">
    <name type="scientific">Sulfobacillus harzensis</name>
    <dbReference type="NCBI Taxonomy" id="2729629"/>
    <lineage>
        <taxon>Bacteria</taxon>
        <taxon>Bacillati</taxon>
        <taxon>Bacillota</taxon>
        <taxon>Clostridia</taxon>
        <taxon>Eubacteriales</taxon>
        <taxon>Clostridiales Family XVII. Incertae Sedis</taxon>
        <taxon>Sulfobacillus</taxon>
    </lineage>
</organism>
<sequence>MSKRRPRQSDPETVLRAYWQKQAAPLRLSSTSVSEALRRAERDGAIHLESRPRRAIKRALLNLSGLAVLAAVGIIVVPRLAKGLPHQGISSGTTQAAQAAAPQPRILAMTVSQNHLWLSEQQGTSLVLQSTTPRVEAAPLSRPSVRLPHTTAITARIIFSGRSGLWLLHTVSKGWVLKQTQNGGTTWQTVHLPQNVDTLSSVAAFLGGNHRLILLGTAEDGMDERDVQTRGGWVSGPATGLRGAIGTLWRQSGHLEASQQGQTYVSDNNGQSWRLSAVFGSAHSRSTGGVLQALKMSQPNLWAEGLASGTAFQRGLTRWVAVSGGIWRQSRLGEPWTKLSPLPFSGAAVSVGFVSDQTGYVLSARGALWETVDGGHKWARAR</sequence>
<dbReference type="EMBL" id="JABBVZ010000052">
    <property type="protein sequence ID" value="NMP23469.1"/>
    <property type="molecule type" value="Genomic_DNA"/>
</dbReference>
<comment type="caution">
    <text evidence="2">The sequence shown here is derived from an EMBL/GenBank/DDBJ whole genome shotgun (WGS) entry which is preliminary data.</text>
</comment>
<evidence type="ECO:0000313" key="3">
    <source>
        <dbReference type="Proteomes" id="UP000533476"/>
    </source>
</evidence>
<dbReference type="AlphaFoldDB" id="A0A7Y0L7R2"/>